<evidence type="ECO:0000256" key="4">
    <source>
        <dbReference type="ARBA" id="ARBA00017099"/>
    </source>
</evidence>
<evidence type="ECO:0000256" key="3">
    <source>
        <dbReference type="ARBA" id="ARBA00012929"/>
    </source>
</evidence>
<evidence type="ECO:0000313" key="8">
    <source>
        <dbReference type="EMBL" id="HGF33893.1"/>
    </source>
</evidence>
<dbReference type="AlphaFoldDB" id="A0A7C3ZA32"/>
<comment type="caution">
    <text evidence="8">The sequence shown here is derived from an EMBL/GenBank/DDBJ whole genome shotgun (WGS) entry which is preliminary data.</text>
</comment>
<dbReference type="Pfam" id="PF04321">
    <property type="entry name" value="RmlD_sub_bind"/>
    <property type="match status" value="1"/>
</dbReference>
<proteinExistence type="inferred from homology"/>
<keyword evidence="6 8" id="KW-0560">Oxidoreductase</keyword>
<comment type="catalytic activity">
    <reaction evidence="5">
        <text>dTDP-beta-L-rhamnose + NADP(+) = dTDP-4-dehydro-beta-L-rhamnose + NADPH + H(+)</text>
        <dbReference type="Rhea" id="RHEA:21796"/>
        <dbReference type="ChEBI" id="CHEBI:15378"/>
        <dbReference type="ChEBI" id="CHEBI:57510"/>
        <dbReference type="ChEBI" id="CHEBI:57783"/>
        <dbReference type="ChEBI" id="CHEBI:58349"/>
        <dbReference type="ChEBI" id="CHEBI:62830"/>
        <dbReference type="EC" id="1.1.1.133"/>
    </reaction>
</comment>
<dbReference type="NCBIfam" id="TIGR01214">
    <property type="entry name" value="rmlD"/>
    <property type="match status" value="1"/>
</dbReference>
<comment type="function">
    <text evidence="6">Catalyzes the reduction of dTDP-6-deoxy-L-lyxo-4-hexulose to yield dTDP-L-rhamnose.</text>
</comment>
<dbReference type="SUPFAM" id="SSF51735">
    <property type="entry name" value="NAD(P)-binding Rossmann-fold domains"/>
    <property type="match status" value="1"/>
</dbReference>
<evidence type="ECO:0000259" key="7">
    <source>
        <dbReference type="Pfam" id="PF04321"/>
    </source>
</evidence>
<dbReference type="CDD" id="cd05254">
    <property type="entry name" value="dTDP_HR_like_SDR_e"/>
    <property type="match status" value="1"/>
</dbReference>
<evidence type="ECO:0000256" key="6">
    <source>
        <dbReference type="RuleBase" id="RU364082"/>
    </source>
</evidence>
<comment type="similarity">
    <text evidence="2 6">Belongs to the dTDP-4-dehydrorhamnose reductase family.</text>
</comment>
<sequence>MKILITGAGGLLGRECAAVLARRHKVIALTSRELDITDPDRVAEAVAALAPDAVLNGAAFTDVDACESQRERAFRVNALGPGHLARALARHRGRLVHISTDYVFDGAKAPPEAYVEEDPPNPLSWYARTKLAGEQAVQEALEDYAIVRTAWLYGLQGKGFLQLLLDLTLRRKLPEIRVVQDQFGTPTWAHRLAEQLERVLEAEEARGIFHATAEDWCSRYDWAVFFLKQMGLNCRVVPCASVEFPTPAVRPRSTILENRRLKELGLNIMRPWQEDLQEFGAQYREELLYRFL</sequence>
<dbReference type="Gene3D" id="3.40.50.720">
    <property type="entry name" value="NAD(P)-binding Rossmann-like Domain"/>
    <property type="match status" value="1"/>
</dbReference>
<dbReference type="PANTHER" id="PTHR10491">
    <property type="entry name" value="DTDP-4-DEHYDRORHAMNOSE REDUCTASE"/>
    <property type="match status" value="1"/>
</dbReference>
<dbReference type="GO" id="GO:0019305">
    <property type="term" value="P:dTDP-rhamnose biosynthetic process"/>
    <property type="evidence" value="ECO:0007669"/>
    <property type="project" value="UniProtKB-UniPathway"/>
</dbReference>
<organism evidence="8">
    <name type="scientific">Desulfobacca acetoxidans</name>
    <dbReference type="NCBI Taxonomy" id="60893"/>
    <lineage>
        <taxon>Bacteria</taxon>
        <taxon>Pseudomonadati</taxon>
        <taxon>Thermodesulfobacteriota</taxon>
        <taxon>Desulfobaccia</taxon>
        <taxon>Desulfobaccales</taxon>
        <taxon>Desulfobaccaceae</taxon>
        <taxon>Desulfobacca</taxon>
    </lineage>
</organism>
<dbReference type="InterPro" id="IPR036291">
    <property type="entry name" value="NAD(P)-bd_dom_sf"/>
</dbReference>
<dbReference type="GO" id="GO:0005829">
    <property type="term" value="C:cytosol"/>
    <property type="evidence" value="ECO:0007669"/>
    <property type="project" value="TreeGrafter"/>
</dbReference>
<feature type="domain" description="RmlD-like substrate binding" evidence="7">
    <location>
        <begin position="1"/>
        <end position="283"/>
    </location>
</feature>
<keyword evidence="6" id="KW-0521">NADP</keyword>
<reference evidence="8" key="1">
    <citation type="journal article" date="2020" name="mSystems">
        <title>Genome- and Community-Level Interaction Insights into Carbon Utilization and Element Cycling Functions of Hydrothermarchaeota in Hydrothermal Sediment.</title>
        <authorList>
            <person name="Zhou Z."/>
            <person name="Liu Y."/>
            <person name="Xu W."/>
            <person name="Pan J."/>
            <person name="Luo Z.H."/>
            <person name="Li M."/>
        </authorList>
    </citation>
    <scope>NUCLEOTIDE SEQUENCE [LARGE SCALE GENOMIC DNA]</scope>
    <source>
        <strain evidence="8">SpSt-897</strain>
    </source>
</reference>
<gene>
    <name evidence="8" type="primary">rfbD</name>
    <name evidence="8" type="ORF">ENW96_05815</name>
</gene>
<dbReference type="UniPathway" id="UPA00124"/>
<protein>
    <recommendedName>
        <fullName evidence="4 6">dTDP-4-dehydrorhamnose reductase</fullName>
        <ecNumber evidence="3 6">1.1.1.133</ecNumber>
    </recommendedName>
</protein>
<dbReference type="InterPro" id="IPR005913">
    <property type="entry name" value="dTDP_dehydrorham_reduct"/>
</dbReference>
<dbReference type="InterPro" id="IPR029903">
    <property type="entry name" value="RmlD-like-bd"/>
</dbReference>
<evidence type="ECO:0000256" key="5">
    <source>
        <dbReference type="ARBA" id="ARBA00048200"/>
    </source>
</evidence>
<dbReference type="EMBL" id="DTMF01000146">
    <property type="protein sequence ID" value="HGF33893.1"/>
    <property type="molecule type" value="Genomic_DNA"/>
</dbReference>
<dbReference type="PANTHER" id="PTHR10491:SF4">
    <property type="entry name" value="METHIONINE ADENOSYLTRANSFERASE 2 SUBUNIT BETA"/>
    <property type="match status" value="1"/>
</dbReference>
<comment type="pathway">
    <text evidence="1 6">Carbohydrate biosynthesis; dTDP-L-rhamnose biosynthesis.</text>
</comment>
<dbReference type="Gene3D" id="3.90.25.10">
    <property type="entry name" value="UDP-galactose 4-epimerase, domain 1"/>
    <property type="match status" value="1"/>
</dbReference>
<dbReference type="GO" id="GO:0008831">
    <property type="term" value="F:dTDP-4-dehydrorhamnose reductase activity"/>
    <property type="evidence" value="ECO:0007669"/>
    <property type="project" value="UniProtKB-EC"/>
</dbReference>
<dbReference type="EC" id="1.1.1.133" evidence="3 6"/>
<name>A0A7C3ZA32_9BACT</name>
<accession>A0A7C3ZA32</accession>
<evidence type="ECO:0000256" key="2">
    <source>
        <dbReference type="ARBA" id="ARBA00010944"/>
    </source>
</evidence>
<evidence type="ECO:0000256" key="1">
    <source>
        <dbReference type="ARBA" id="ARBA00004781"/>
    </source>
</evidence>